<accession>A0A2H0M113</accession>
<evidence type="ECO:0000313" key="6">
    <source>
        <dbReference type="Proteomes" id="UP000229641"/>
    </source>
</evidence>
<dbReference type="InterPro" id="IPR017476">
    <property type="entry name" value="UDP-Glc/GDP-Man"/>
</dbReference>
<sequence>MGHADLRNKIDGKKAKLCVIGLGYVGLPLAVEFAKTGFSVVGIDTDLDRINNINNSIPYILDVSLAEINKVVKNKKLYATADFEFLEKADAVIICVPTPLKKKDQPDISYILSALKQISKHLHKDQLIVLESTTYPGTTEEVMLPILEKKGLVCGKDFYLAFSPERIDPGNLKYPFRKIPKIVGGIDSNATDLVKRLYSKVIVKVVPVSSARVAETAKLLENTFRLINIGFINELAMMCEKMKIDIWEVIEAANTKPFGFMPFYPGPGVGGHCIPDDPLYLYWKARHHGFICKFIKLASDTNSSMPRYIVERVRGILSRSGISLEKAKILVLGVTYKKDIKDLRKSPAINIIDILQKEAGLVKYSDPLIPYLKINSIDLKSHELKTGFLSGFDFVILVTDHSVFNYDMIRKKAKNIFDVRNVYKDFKSKNIFKL</sequence>
<dbReference type="PANTHER" id="PTHR43491:SF1">
    <property type="entry name" value="UDP-N-ACETYL-D-MANNOSAMINE DEHYDROGENASE"/>
    <property type="match status" value="1"/>
</dbReference>
<dbReference type="Proteomes" id="UP000229641">
    <property type="component" value="Unassembled WGS sequence"/>
</dbReference>
<dbReference type="Gene3D" id="3.40.50.720">
    <property type="entry name" value="NAD(P)-binding Rossmann-like Domain"/>
    <property type="match status" value="2"/>
</dbReference>
<evidence type="ECO:0000256" key="1">
    <source>
        <dbReference type="ARBA" id="ARBA00023002"/>
    </source>
</evidence>
<dbReference type="SUPFAM" id="SSF52413">
    <property type="entry name" value="UDP-glucose/GDP-mannose dehydrogenase C-terminal domain"/>
    <property type="match status" value="1"/>
</dbReference>
<feature type="domain" description="UDP-glucose/GDP-mannose dehydrogenase C-terminal" evidence="4">
    <location>
        <begin position="330"/>
        <end position="425"/>
    </location>
</feature>
<dbReference type="GO" id="GO:0051287">
    <property type="term" value="F:NAD binding"/>
    <property type="evidence" value="ECO:0007669"/>
    <property type="project" value="InterPro"/>
</dbReference>
<dbReference type="InterPro" id="IPR036220">
    <property type="entry name" value="UDP-Glc/GDP-Man_DH_C_sf"/>
</dbReference>
<evidence type="ECO:0000256" key="2">
    <source>
        <dbReference type="ARBA" id="ARBA00023027"/>
    </source>
</evidence>
<protein>
    <submittedName>
        <fullName evidence="5">UDP-N-acetyl-D-glucosamine dehydrogenase</fullName>
    </submittedName>
</protein>
<dbReference type="GO" id="GO:0016616">
    <property type="term" value="F:oxidoreductase activity, acting on the CH-OH group of donors, NAD or NADP as acceptor"/>
    <property type="evidence" value="ECO:0007669"/>
    <property type="project" value="InterPro"/>
</dbReference>
<dbReference type="PIRSF" id="PIRSF000124">
    <property type="entry name" value="UDPglc_GDPman_dh"/>
    <property type="match status" value="1"/>
</dbReference>
<dbReference type="InterPro" id="IPR008927">
    <property type="entry name" value="6-PGluconate_DH-like_C_sf"/>
</dbReference>
<dbReference type="Pfam" id="PF00984">
    <property type="entry name" value="UDPG_MGDP_dh"/>
    <property type="match status" value="1"/>
</dbReference>
<name>A0A2H0M113_9BACT</name>
<dbReference type="EMBL" id="PCWA01000030">
    <property type="protein sequence ID" value="PIQ89604.1"/>
    <property type="molecule type" value="Genomic_DNA"/>
</dbReference>
<dbReference type="NCBIfam" id="TIGR03026">
    <property type="entry name" value="NDP-sugDHase"/>
    <property type="match status" value="1"/>
</dbReference>
<dbReference type="AlphaFoldDB" id="A0A2H0M113"/>
<reference evidence="5 6" key="1">
    <citation type="submission" date="2017-09" db="EMBL/GenBank/DDBJ databases">
        <title>Depth-based differentiation of microbial function through sediment-hosted aquifers and enrichment of novel symbionts in the deep terrestrial subsurface.</title>
        <authorList>
            <person name="Probst A.J."/>
            <person name="Ladd B."/>
            <person name="Jarett J.K."/>
            <person name="Geller-Mcgrath D.E."/>
            <person name="Sieber C.M."/>
            <person name="Emerson J.B."/>
            <person name="Anantharaman K."/>
            <person name="Thomas B.C."/>
            <person name="Malmstrom R."/>
            <person name="Stieglmeier M."/>
            <person name="Klingl A."/>
            <person name="Woyke T."/>
            <person name="Ryan C.M."/>
            <person name="Banfield J.F."/>
        </authorList>
    </citation>
    <scope>NUCLEOTIDE SEQUENCE [LARGE SCALE GENOMIC DNA]</scope>
    <source>
        <strain evidence="5">CG11_big_fil_rev_8_21_14_0_20_42_13</strain>
    </source>
</reference>
<dbReference type="PIRSF" id="PIRSF500136">
    <property type="entry name" value="UDP_ManNAc_DH"/>
    <property type="match status" value="1"/>
</dbReference>
<organism evidence="5 6">
    <name type="scientific">Candidatus Ghiorseimicrobium undicola</name>
    <dbReference type="NCBI Taxonomy" id="1974746"/>
    <lineage>
        <taxon>Bacteria</taxon>
        <taxon>Pseudomonadati</taxon>
        <taxon>Candidatus Omnitrophota</taxon>
        <taxon>Candidatus Ghiorseimicrobium</taxon>
    </lineage>
</organism>
<dbReference type="InterPro" id="IPR014026">
    <property type="entry name" value="UDP-Glc/GDP-Man_DH_dimer"/>
</dbReference>
<keyword evidence="2" id="KW-0520">NAD</keyword>
<dbReference type="GO" id="GO:0000271">
    <property type="term" value="P:polysaccharide biosynthetic process"/>
    <property type="evidence" value="ECO:0007669"/>
    <property type="project" value="InterPro"/>
</dbReference>
<dbReference type="SMART" id="SM00984">
    <property type="entry name" value="UDPG_MGDP_dh_C"/>
    <property type="match status" value="1"/>
</dbReference>
<dbReference type="InterPro" id="IPR028359">
    <property type="entry name" value="UDP_ManNAc/GlcNAc_DH"/>
</dbReference>
<proteinExistence type="inferred from homology"/>
<dbReference type="SUPFAM" id="SSF51735">
    <property type="entry name" value="NAD(P)-binding Rossmann-fold domains"/>
    <property type="match status" value="1"/>
</dbReference>
<dbReference type="PANTHER" id="PTHR43491">
    <property type="entry name" value="UDP-N-ACETYL-D-MANNOSAMINE DEHYDROGENASE"/>
    <property type="match status" value="1"/>
</dbReference>
<gene>
    <name evidence="5" type="ORF">COV72_01965</name>
</gene>
<dbReference type="InterPro" id="IPR001732">
    <property type="entry name" value="UDP-Glc/GDP-Man_DH_N"/>
</dbReference>
<dbReference type="SUPFAM" id="SSF48179">
    <property type="entry name" value="6-phosphogluconate dehydrogenase C-terminal domain-like"/>
    <property type="match status" value="1"/>
</dbReference>
<dbReference type="InterPro" id="IPR014027">
    <property type="entry name" value="UDP-Glc/GDP-Man_DH_C"/>
</dbReference>
<dbReference type="Pfam" id="PF03721">
    <property type="entry name" value="UDPG_MGDP_dh_N"/>
    <property type="match status" value="1"/>
</dbReference>
<comment type="similarity">
    <text evidence="3">Belongs to the UDP-glucose/GDP-mannose dehydrogenase family.</text>
</comment>
<comment type="caution">
    <text evidence="5">The sequence shown here is derived from an EMBL/GenBank/DDBJ whole genome shotgun (WGS) entry which is preliminary data.</text>
</comment>
<evidence type="ECO:0000256" key="3">
    <source>
        <dbReference type="PIRNR" id="PIRNR000124"/>
    </source>
</evidence>
<keyword evidence="1" id="KW-0560">Oxidoreductase</keyword>
<dbReference type="Pfam" id="PF03720">
    <property type="entry name" value="UDPG_MGDP_dh_C"/>
    <property type="match status" value="1"/>
</dbReference>
<evidence type="ECO:0000259" key="4">
    <source>
        <dbReference type="SMART" id="SM00984"/>
    </source>
</evidence>
<dbReference type="GO" id="GO:0016628">
    <property type="term" value="F:oxidoreductase activity, acting on the CH-CH group of donors, NAD or NADP as acceptor"/>
    <property type="evidence" value="ECO:0007669"/>
    <property type="project" value="InterPro"/>
</dbReference>
<dbReference type="InterPro" id="IPR036291">
    <property type="entry name" value="NAD(P)-bd_dom_sf"/>
</dbReference>
<evidence type="ECO:0000313" key="5">
    <source>
        <dbReference type="EMBL" id="PIQ89604.1"/>
    </source>
</evidence>